<evidence type="ECO:0000256" key="1">
    <source>
        <dbReference type="SAM" id="Coils"/>
    </source>
</evidence>
<dbReference type="SUPFAM" id="SSF141868">
    <property type="entry name" value="EAL domain-like"/>
    <property type="match status" value="1"/>
</dbReference>
<dbReference type="InterPro" id="IPR000160">
    <property type="entry name" value="GGDEF_dom"/>
</dbReference>
<dbReference type="InterPro" id="IPR013656">
    <property type="entry name" value="PAS_4"/>
</dbReference>
<dbReference type="Gene3D" id="3.20.20.450">
    <property type="entry name" value="EAL domain"/>
    <property type="match status" value="1"/>
</dbReference>
<dbReference type="RefSeq" id="WP_139616195.1">
    <property type="nucleotide sequence ID" value="NZ_CP040763.1"/>
</dbReference>
<dbReference type="InterPro" id="IPR013655">
    <property type="entry name" value="PAS_fold_3"/>
</dbReference>
<dbReference type="PROSITE" id="PS50883">
    <property type="entry name" value="EAL"/>
    <property type="match status" value="1"/>
</dbReference>
<dbReference type="AlphaFoldDB" id="A0A4Y5SSH5"/>
<keyword evidence="7" id="KW-0614">Plasmid</keyword>
<name>A0A4Y5SSH5_9RHOB</name>
<evidence type="ECO:0000256" key="2">
    <source>
        <dbReference type="SAM" id="Phobius"/>
    </source>
</evidence>
<dbReference type="PROSITE" id="PS50112">
    <property type="entry name" value="PAS"/>
    <property type="match status" value="1"/>
</dbReference>
<dbReference type="SUPFAM" id="SSF55073">
    <property type="entry name" value="Nucleotide cyclase"/>
    <property type="match status" value="1"/>
</dbReference>
<dbReference type="SMART" id="SM00091">
    <property type="entry name" value="PAS"/>
    <property type="match status" value="3"/>
</dbReference>
<dbReference type="PANTHER" id="PTHR44757:SF2">
    <property type="entry name" value="BIOFILM ARCHITECTURE MAINTENANCE PROTEIN MBAA"/>
    <property type="match status" value="1"/>
</dbReference>
<dbReference type="InterPro" id="IPR001610">
    <property type="entry name" value="PAC"/>
</dbReference>
<dbReference type="CDD" id="cd01949">
    <property type="entry name" value="GGDEF"/>
    <property type="match status" value="1"/>
</dbReference>
<dbReference type="InterPro" id="IPR035965">
    <property type="entry name" value="PAS-like_dom_sf"/>
</dbReference>
<dbReference type="Gene3D" id="3.30.450.20">
    <property type="entry name" value="PAS domain"/>
    <property type="match status" value="4"/>
</dbReference>
<dbReference type="SMART" id="SM00052">
    <property type="entry name" value="EAL"/>
    <property type="match status" value="1"/>
</dbReference>
<accession>A0A4Y5SSH5</accession>
<protein>
    <submittedName>
        <fullName evidence="7">EAL domain-containing protein</fullName>
    </submittedName>
</protein>
<dbReference type="PROSITE" id="PS50113">
    <property type="entry name" value="PAC"/>
    <property type="match status" value="3"/>
</dbReference>
<keyword evidence="2" id="KW-0812">Transmembrane</keyword>
<dbReference type="SMART" id="SM00267">
    <property type="entry name" value="GGDEF"/>
    <property type="match status" value="1"/>
</dbReference>
<dbReference type="Pfam" id="PF00990">
    <property type="entry name" value="GGDEF"/>
    <property type="match status" value="1"/>
</dbReference>
<dbReference type="FunFam" id="3.30.450.20:FF:000099">
    <property type="entry name" value="Sensory box sensor histidine kinase"/>
    <property type="match status" value="1"/>
</dbReference>
<dbReference type="PROSITE" id="PS50887">
    <property type="entry name" value="GGDEF"/>
    <property type="match status" value="1"/>
</dbReference>
<dbReference type="Pfam" id="PF08448">
    <property type="entry name" value="PAS_4"/>
    <property type="match status" value="2"/>
</dbReference>
<dbReference type="SUPFAM" id="SSF55785">
    <property type="entry name" value="PYP-like sensor domain (PAS domain)"/>
    <property type="match status" value="4"/>
</dbReference>
<dbReference type="InterPro" id="IPR029787">
    <property type="entry name" value="Nucleotide_cyclase"/>
</dbReference>
<dbReference type="CDD" id="cd01948">
    <property type="entry name" value="EAL"/>
    <property type="match status" value="1"/>
</dbReference>
<feature type="domain" description="PAC" evidence="4">
    <location>
        <begin position="161"/>
        <end position="213"/>
    </location>
</feature>
<feature type="transmembrane region" description="Helical" evidence="2">
    <location>
        <begin position="49"/>
        <end position="74"/>
    </location>
</feature>
<evidence type="ECO:0000259" key="3">
    <source>
        <dbReference type="PROSITE" id="PS50112"/>
    </source>
</evidence>
<dbReference type="PROSITE" id="PS51257">
    <property type="entry name" value="PROKAR_LIPOPROTEIN"/>
    <property type="match status" value="1"/>
</dbReference>
<evidence type="ECO:0000259" key="6">
    <source>
        <dbReference type="PROSITE" id="PS50887"/>
    </source>
</evidence>
<evidence type="ECO:0000313" key="7">
    <source>
        <dbReference type="EMBL" id="QDA36452.1"/>
    </source>
</evidence>
<keyword evidence="1" id="KW-0175">Coiled coil</keyword>
<feature type="domain" description="PAS" evidence="3">
    <location>
        <begin position="214"/>
        <end position="284"/>
    </location>
</feature>
<dbReference type="FunFam" id="3.30.70.270:FF:000001">
    <property type="entry name" value="Diguanylate cyclase domain protein"/>
    <property type="match status" value="1"/>
</dbReference>
<dbReference type="Gene3D" id="3.30.70.270">
    <property type="match status" value="1"/>
</dbReference>
<evidence type="ECO:0000313" key="8">
    <source>
        <dbReference type="Proteomes" id="UP000296374"/>
    </source>
</evidence>
<feature type="domain" description="EAL" evidence="5">
    <location>
        <begin position="761"/>
        <end position="1014"/>
    </location>
</feature>
<keyword evidence="2" id="KW-0472">Membrane</keyword>
<dbReference type="InterPro" id="IPR000700">
    <property type="entry name" value="PAS-assoc_C"/>
</dbReference>
<dbReference type="InterPro" id="IPR000014">
    <property type="entry name" value="PAS"/>
</dbReference>
<feature type="coiled-coil region" evidence="1">
    <location>
        <begin position="454"/>
        <end position="484"/>
    </location>
</feature>
<geneLocation type="plasmid" evidence="7 8">
    <name>unnamed4</name>
</geneLocation>
<dbReference type="KEGG" id="plia:E4191_20320"/>
<evidence type="ECO:0000259" key="4">
    <source>
        <dbReference type="PROSITE" id="PS50113"/>
    </source>
</evidence>
<dbReference type="PANTHER" id="PTHR44757">
    <property type="entry name" value="DIGUANYLATE CYCLASE DGCP"/>
    <property type="match status" value="1"/>
</dbReference>
<feature type="domain" description="GGDEF" evidence="6">
    <location>
        <begin position="620"/>
        <end position="752"/>
    </location>
</feature>
<dbReference type="NCBIfam" id="TIGR00254">
    <property type="entry name" value="GGDEF"/>
    <property type="match status" value="1"/>
</dbReference>
<dbReference type="NCBIfam" id="TIGR00229">
    <property type="entry name" value="sensory_box"/>
    <property type="match status" value="3"/>
</dbReference>
<organism evidence="7 8">
    <name type="scientific">Paracoccus liaowanqingii</name>
    <dbReference type="NCBI Taxonomy" id="2560053"/>
    <lineage>
        <taxon>Bacteria</taxon>
        <taxon>Pseudomonadati</taxon>
        <taxon>Pseudomonadota</taxon>
        <taxon>Alphaproteobacteria</taxon>
        <taxon>Rhodobacterales</taxon>
        <taxon>Paracoccaceae</taxon>
        <taxon>Paracoccus</taxon>
    </lineage>
</organism>
<dbReference type="InterPro" id="IPR043128">
    <property type="entry name" value="Rev_trsase/Diguanyl_cyclase"/>
</dbReference>
<dbReference type="InterPro" id="IPR035919">
    <property type="entry name" value="EAL_sf"/>
</dbReference>
<dbReference type="SMART" id="SM00086">
    <property type="entry name" value="PAC"/>
    <property type="match status" value="3"/>
</dbReference>
<feature type="transmembrane region" description="Helical" evidence="2">
    <location>
        <begin position="16"/>
        <end position="43"/>
    </location>
</feature>
<dbReference type="GO" id="GO:0003824">
    <property type="term" value="F:catalytic activity"/>
    <property type="evidence" value="ECO:0007669"/>
    <property type="project" value="UniProtKB-ARBA"/>
</dbReference>
<dbReference type="EMBL" id="CP040763">
    <property type="protein sequence ID" value="QDA36452.1"/>
    <property type="molecule type" value="Genomic_DNA"/>
</dbReference>
<dbReference type="Pfam" id="PF00563">
    <property type="entry name" value="EAL"/>
    <property type="match status" value="1"/>
</dbReference>
<keyword evidence="2" id="KW-1133">Transmembrane helix</keyword>
<reference evidence="8" key="1">
    <citation type="submission" date="2019-05" db="EMBL/GenBank/DDBJ databases">
        <title>Tamlana fucoidanivorans sp. nov., isolated from the surface of algae collected from Fujian province in China.</title>
        <authorList>
            <person name="Li J."/>
        </authorList>
    </citation>
    <scope>NUCLEOTIDE SEQUENCE [LARGE SCALE GENOMIC DNA]</scope>
    <source>
        <strain evidence="8">2251</strain>
        <plasmid evidence="8">unnamed4</plasmid>
    </source>
</reference>
<dbReference type="CDD" id="cd00130">
    <property type="entry name" value="PAS"/>
    <property type="match status" value="3"/>
</dbReference>
<feature type="domain" description="PAC" evidence="4">
    <location>
        <begin position="412"/>
        <end position="466"/>
    </location>
</feature>
<proteinExistence type="predicted"/>
<dbReference type="Proteomes" id="UP000296374">
    <property type="component" value="Plasmid unnamed4"/>
</dbReference>
<sequence>MSDMPRSRQTISKLQIIAVFALALGGAVALACLVATGTFPLLAGIPARSVVVAVAATAFLVALPIVFVLTFLIARFAGRQRNLAAREELFVTAQQIGKFGYWHYDVKNSKFTLSDNVHDLLGDPNCTLQMDLPRLLEMTDPDDRDMLSQALHRIVVEGSREEIEYRLTGLDGVQKTFWVDGKRMLDRAGNPLRAYGACRDITDQKKIEAALRESEAHYRSAVELNAQIPWTADAEGNVEELGPRWFRYTGMKREDALGTGWASALHPEDLELNLPLWSEALRSGEPIDVEYRLRQTGGSWRWFRARAAPRLNDRGSIVRWYGTLEDIHDRKMANVALRESEAFARSILESTPDCVRVVNLDGHVQFMNGPGMREMEIDDFESRLKGQVWASLWPADARETIECAVDAARQGRTAHFSHFCPTAKGTAKWWNVSVSPIFGPNGEPDKLLVISRDMTTAKRTQDALERAKRAAEQSAQRLENVLSSTTDGVITFDRQLRVVYLNRSALEVVPGARGLIGKLYHEAVPELVSPPFEEYFHRAFSQGVPEHFEGYFAAYDRWLKVHVYPSPDGISLFFKDVSERQRAQEQLLYLAHHDTLTGLANRAILYDVLEKSLVTARPEKPTVLLFLDLDEFKAVNDTLGHCAGDRLLVEVSERLKSCVRTSDVVARFGGDEFAVVADVDSPDEAARLAERIIEVLQEPYELDGRPGAVGVSIGIVSTSDPNVTAGEMLRDADIALYQAKASGRGTYRIFETAMGQSFREREALKQDLRGAVARGELHLVYQPLLDLATNRVNGFEALLRWHHPTRGLVPPVFFIPVAEEMGLIVEIGAWALDRACHDAATWPEGITVAVNLSSVQFRTGDVLQAVAHSLLQSGLSGKRLQLEITESVLLADSAANLELLHALRTLGITISMDDFGTGYSSLSYLRSYPFDKIKIDRSFVSDLSMNEASAGPKAIVRAIIGLAQSLGMTITAEGVETASQISVLRSMGCNEVQGFLISKPVGAEGVAETISRLNNASVL</sequence>
<dbReference type="Pfam" id="PF08447">
    <property type="entry name" value="PAS_3"/>
    <property type="match status" value="1"/>
</dbReference>
<evidence type="ECO:0000259" key="5">
    <source>
        <dbReference type="PROSITE" id="PS50883"/>
    </source>
</evidence>
<gene>
    <name evidence="7" type="ORF">E4191_20320</name>
</gene>
<dbReference type="InterPro" id="IPR001633">
    <property type="entry name" value="EAL_dom"/>
</dbReference>
<feature type="domain" description="PAC" evidence="4">
    <location>
        <begin position="287"/>
        <end position="339"/>
    </location>
</feature>
<dbReference type="InterPro" id="IPR052155">
    <property type="entry name" value="Biofilm_reg_signaling"/>
</dbReference>